<comment type="caution">
    <text evidence="1">The sequence shown here is derived from an EMBL/GenBank/DDBJ whole genome shotgun (WGS) entry which is preliminary data.</text>
</comment>
<evidence type="ECO:0000313" key="2">
    <source>
        <dbReference type="Proteomes" id="UP001176941"/>
    </source>
</evidence>
<dbReference type="Proteomes" id="UP001176941">
    <property type="component" value="Unassembled WGS sequence"/>
</dbReference>
<organism evidence="1 2">
    <name type="scientific">Rangifer tarandus platyrhynchus</name>
    <name type="common">Svalbard reindeer</name>
    <dbReference type="NCBI Taxonomy" id="3082113"/>
    <lineage>
        <taxon>Eukaryota</taxon>
        <taxon>Metazoa</taxon>
        <taxon>Chordata</taxon>
        <taxon>Craniata</taxon>
        <taxon>Vertebrata</taxon>
        <taxon>Euteleostomi</taxon>
        <taxon>Mammalia</taxon>
        <taxon>Eutheria</taxon>
        <taxon>Laurasiatheria</taxon>
        <taxon>Artiodactyla</taxon>
        <taxon>Ruminantia</taxon>
        <taxon>Pecora</taxon>
        <taxon>Cervidae</taxon>
        <taxon>Odocoileinae</taxon>
        <taxon>Rangifer</taxon>
    </lineage>
</organism>
<gene>
    <name evidence="1" type="ORF">MRATA1EN1_LOCUS30749</name>
</gene>
<protein>
    <submittedName>
        <fullName evidence="1">Uncharacterized protein</fullName>
    </submittedName>
</protein>
<proteinExistence type="predicted"/>
<keyword evidence="2" id="KW-1185">Reference proteome</keyword>
<dbReference type="EMBL" id="CATKSN020000138">
    <property type="protein sequence ID" value="CAI9149131.1"/>
    <property type="molecule type" value="Genomic_DNA"/>
</dbReference>
<sequence length="673" mass="76083">MSNLTAFNLRRRLRVFEAQYLQLYVRQLVVLLRSRSMSVPQWDVRVGLAMCTPLYAIQSAQTAVALCELLLILRRFVHDASKASTANTQDHSDSSVPITVHLKCYTAKCYGPRYQPLRRFKLSVRGHVNRNSDDACAQQNWLLVSHNRMLVSHDDASPPRECCDHSSVHVLYRGKGPRLLQASADDPHPRNRVQEAELCTSRQASHVDVTAAQEHVPFIIDERHVPHLLTDTDTAACIRVYETYLLIARNRVSDMPAILRCVRAPIFEPRRMIRSICASRVHGHIRDKTPCGLGIDHLQVLLPKLQCPVSCLPSSMISVPAQAAAAPREPRPSAKFEHPYMVQKKVPDLCSKPPENLLPEATPVAVGRAACQSDSASTAFFATTDLPSCNQTHVRKSYRRMMSRPSGKRSLHASVEAIFVTSLRWHRRKLRIRTPARIVLSFSSRQLEECAPARHFHACMKSSLRSDRHDSSVPVCMAAAQLRHAFLSSVLLAYLKSALAGYKLLRPFEFLHAYVSCMRQAEPARLFGINRFTDFRPAYHTRAVSALDVEGSRLNPWRHKQTPPARSNCHIHTQKPRDAYRLNSHRRSDGGQNASSTCGVGKTVRTGLTTWYHHVQRLMSGASAPRQEMYIVSRSVVPYQLLLRLITAVRIYVIQTRAHLWNQRSHTLPLKAL</sequence>
<evidence type="ECO:0000313" key="1">
    <source>
        <dbReference type="EMBL" id="CAI9149131.1"/>
    </source>
</evidence>
<accession>A0ABN8XNG7</accession>
<reference evidence="1" key="1">
    <citation type="submission" date="2023-04" db="EMBL/GenBank/DDBJ databases">
        <authorList>
            <consortium name="ELIXIR-Norway"/>
        </authorList>
    </citation>
    <scope>NUCLEOTIDE SEQUENCE [LARGE SCALE GENOMIC DNA]</scope>
</reference>
<name>A0ABN8XNG7_RANTA</name>